<keyword evidence="2" id="KW-0119">Carbohydrate metabolism</keyword>
<reference evidence="7" key="1">
    <citation type="journal article" date="2019" name="Int. J. Syst. Evol. Microbiol.">
        <title>The Global Catalogue of Microorganisms (GCM) 10K type strain sequencing project: providing services to taxonomists for standard genome sequencing and annotation.</title>
        <authorList>
            <consortium name="The Broad Institute Genomics Platform"/>
            <consortium name="The Broad Institute Genome Sequencing Center for Infectious Disease"/>
            <person name="Wu L."/>
            <person name="Ma J."/>
        </authorList>
    </citation>
    <scope>NUCLEOTIDE SEQUENCE [LARGE SCALE GENOMIC DNA]</scope>
    <source>
        <strain evidence="7">JCM 18532</strain>
    </source>
</reference>
<dbReference type="RefSeq" id="WP_345525745.1">
    <property type="nucleotide sequence ID" value="NZ_BAABKN010000009.1"/>
</dbReference>
<organism evidence="6 7">
    <name type="scientific">Nocardioides endophyticus</name>
    <dbReference type="NCBI Taxonomy" id="1353775"/>
    <lineage>
        <taxon>Bacteria</taxon>
        <taxon>Bacillati</taxon>
        <taxon>Actinomycetota</taxon>
        <taxon>Actinomycetes</taxon>
        <taxon>Propionibacteriales</taxon>
        <taxon>Nocardioidaceae</taxon>
        <taxon>Nocardioides</taxon>
    </lineage>
</organism>
<keyword evidence="4" id="KW-0732">Signal</keyword>
<evidence type="ECO:0000256" key="3">
    <source>
        <dbReference type="SAM" id="MobiDB-lite"/>
    </source>
</evidence>
<feature type="domain" description="Fibronectin type-III" evidence="5">
    <location>
        <begin position="338"/>
        <end position="438"/>
    </location>
</feature>
<keyword evidence="1" id="KW-0378">Hydrolase</keyword>
<evidence type="ECO:0000313" key="7">
    <source>
        <dbReference type="Proteomes" id="UP001499882"/>
    </source>
</evidence>
<evidence type="ECO:0000259" key="5">
    <source>
        <dbReference type="PROSITE" id="PS50853"/>
    </source>
</evidence>
<dbReference type="InterPro" id="IPR011047">
    <property type="entry name" value="Quinoprotein_ADH-like_sf"/>
</dbReference>
<feature type="chain" id="PRO_5045589678" description="Fibronectin type-III domain-containing protein" evidence="4">
    <location>
        <begin position="28"/>
        <end position="636"/>
    </location>
</feature>
<dbReference type="InterPro" id="IPR003961">
    <property type="entry name" value="FN3_dom"/>
</dbReference>
<feature type="compositionally biased region" description="Pro residues" evidence="3">
    <location>
        <begin position="527"/>
        <end position="544"/>
    </location>
</feature>
<dbReference type="EMBL" id="BAABKN010000009">
    <property type="protein sequence ID" value="GAA4730181.1"/>
    <property type="molecule type" value="Genomic_DNA"/>
</dbReference>
<dbReference type="CDD" id="cd00063">
    <property type="entry name" value="FN3"/>
    <property type="match status" value="1"/>
</dbReference>
<feature type="signal peptide" evidence="4">
    <location>
        <begin position="1"/>
        <end position="27"/>
    </location>
</feature>
<dbReference type="Gene3D" id="2.60.40.2700">
    <property type="match status" value="1"/>
</dbReference>
<dbReference type="InterPro" id="IPR013783">
    <property type="entry name" value="Ig-like_fold"/>
</dbReference>
<gene>
    <name evidence="6" type="ORF">GCM10023350_11750</name>
</gene>
<accession>A0ABP8YK92</accession>
<proteinExistence type="predicted"/>
<keyword evidence="7" id="KW-1185">Reference proteome</keyword>
<name>A0ABP8YK92_9ACTN</name>
<sequence>MKSQLTGGLVAAALLGAGLVCPGAAVAADPSGYPHDLGFAPSKLIATDDAVYAIGIDDDTAYVADVGAGTQVAIGPAFSVDAAVEPGGSGLKVVTFDDDYHYWHVATDDLQFEEDGEPQEGTSVEVLGTDSVGIYEVLSGETLDLDPWGVAPVSLAESATATAADARGAGEVRSWYVAGTQWNEDEISTATLWSYSEGSGTEGAPVALGAEGNPDEYTLDVVADQTGGAVYALSFRDNDDAPQSYGVTVVQEGPDTYFPLRYRAQQIALSPDGETLYLAQSDSVFALETDRLADYEDETDAPGVYLDASVTALAVDGDGDVFAATDDGAVNAFSTPAAPADLSAAPDTMSTTALFASWDEGLYSWEREEDPIRYVYSVRNPDDVVVASGTTSDQNLYLEDLQPGTTYTIQVAASNGLLASEPATDQVTTHGRYVSAPSAIAVQGSPTVGSQLSVASTGAWEAGTVVSYEWYGSNGEMGGAIGSGPTLPLTADHLGMSISVLAIGTKADAAGVTISSPATAAVSNPPTTTPPTTTPPVTSPPPAAATPGKLTAPKPKITGKAKVGKTLTAKAGSWTAGTKLTYAWSANGKRIKGADDSKLKLTKALKGKKISVAVTGTLAGYTKATKTSAQTGKVRR</sequence>
<comment type="caution">
    <text evidence="6">The sequence shown here is derived from an EMBL/GenBank/DDBJ whole genome shotgun (WGS) entry which is preliminary data.</text>
</comment>
<dbReference type="SUPFAM" id="SSF50998">
    <property type="entry name" value="Quinoprotein alcohol dehydrogenase-like"/>
    <property type="match status" value="1"/>
</dbReference>
<dbReference type="Proteomes" id="UP001499882">
    <property type="component" value="Unassembled WGS sequence"/>
</dbReference>
<dbReference type="SMART" id="SM00060">
    <property type="entry name" value="FN3"/>
    <property type="match status" value="1"/>
</dbReference>
<evidence type="ECO:0000256" key="1">
    <source>
        <dbReference type="ARBA" id="ARBA00023295"/>
    </source>
</evidence>
<evidence type="ECO:0000256" key="4">
    <source>
        <dbReference type="SAM" id="SignalP"/>
    </source>
</evidence>
<dbReference type="SUPFAM" id="SSF49265">
    <property type="entry name" value="Fibronectin type III"/>
    <property type="match status" value="1"/>
</dbReference>
<dbReference type="PROSITE" id="PS50853">
    <property type="entry name" value="FN3"/>
    <property type="match status" value="1"/>
</dbReference>
<dbReference type="Gene3D" id="2.60.40.10">
    <property type="entry name" value="Immunoglobulins"/>
    <property type="match status" value="1"/>
</dbReference>
<keyword evidence="2" id="KW-0624">Polysaccharide degradation</keyword>
<dbReference type="Pfam" id="PF00041">
    <property type="entry name" value="fn3"/>
    <property type="match status" value="1"/>
</dbReference>
<feature type="region of interest" description="Disordered" evidence="3">
    <location>
        <begin position="518"/>
        <end position="556"/>
    </location>
</feature>
<keyword evidence="1" id="KW-0326">Glycosidase</keyword>
<evidence type="ECO:0000313" key="6">
    <source>
        <dbReference type="EMBL" id="GAA4730181.1"/>
    </source>
</evidence>
<protein>
    <recommendedName>
        <fullName evidence="5">Fibronectin type-III domain-containing protein</fullName>
    </recommendedName>
</protein>
<evidence type="ECO:0000256" key="2">
    <source>
        <dbReference type="ARBA" id="ARBA00023326"/>
    </source>
</evidence>
<dbReference type="InterPro" id="IPR036116">
    <property type="entry name" value="FN3_sf"/>
</dbReference>